<organism evidence="1">
    <name type="scientific">Ananas comosus var. bracteatus</name>
    <name type="common">red pineapple</name>
    <dbReference type="NCBI Taxonomy" id="296719"/>
    <lineage>
        <taxon>Eukaryota</taxon>
        <taxon>Viridiplantae</taxon>
        <taxon>Streptophyta</taxon>
        <taxon>Embryophyta</taxon>
        <taxon>Tracheophyta</taxon>
        <taxon>Spermatophyta</taxon>
        <taxon>Magnoliopsida</taxon>
        <taxon>Liliopsida</taxon>
        <taxon>Poales</taxon>
        <taxon>Bromeliaceae</taxon>
        <taxon>Bromelioideae</taxon>
        <taxon>Ananas</taxon>
    </lineage>
</organism>
<proteinExistence type="predicted"/>
<reference evidence="1" key="1">
    <citation type="submission" date="2020-07" db="EMBL/GenBank/DDBJ databases">
        <authorList>
            <person name="Lin J."/>
        </authorList>
    </citation>
    <scope>NUCLEOTIDE SEQUENCE</scope>
</reference>
<dbReference type="Pfam" id="PF08284">
    <property type="entry name" value="RVP_2"/>
    <property type="match status" value="1"/>
</dbReference>
<dbReference type="Gene3D" id="2.40.70.10">
    <property type="entry name" value="Acid Proteases"/>
    <property type="match status" value="1"/>
</dbReference>
<evidence type="ECO:0000313" key="1">
    <source>
        <dbReference type="EMBL" id="CAD1826060.1"/>
    </source>
</evidence>
<dbReference type="SUPFAM" id="SSF50630">
    <property type="entry name" value="Acid proteases"/>
    <property type="match status" value="1"/>
</dbReference>
<sequence>MLQLWTAWTYESSLFPSSIISTSAMSAQPAPSSPLEHSRTRVAECTQLRWTTAADRVVADIILISGIRTHTLFDTGTSHSFVNRAFASLYGLELGPLLYAREVQIPDHVLHVAECCWACPVQLGPWIMLADLLVLGQLQDFDVVLGMDWLARYYATIDYGARTVTFHEPGQEEFTYKGCRSTFILKNFVFVAGLLRS</sequence>
<dbReference type="CDD" id="cd00303">
    <property type="entry name" value="retropepsin_like"/>
    <property type="match status" value="1"/>
</dbReference>
<protein>
    <submittedName>
        <fullName evidence="1">Uncharacterized protein</fullName>
    </submittedName>
</protein>
<name>A0A6V7P5H6_ANACO</name>
<gene>
    <name evidence="1" type="ORF">CB5_LOCUS9271</name>
</gene>
<dbReference type="AlphaFoldDB" id="A0A6V7P5H6"/>
<dbReference type="InterPro" id="IPR021109">
    <property type="entry name" value="Peptidase_aspartic_dom_sf"/>
</dbReference>
<dbReference type="EMBL" id="LR862145">
    <property type="protein sequence ID" value="CAD1826060.1"/>
    <property type="molecule type" value="Genomic_DNA"/>
</dbReference>
<accession>A0A6V7P5H6</accession>